<evidence type="ECO:0000259" key="2">
    <source>
        <dbReference type="PROSITE" id="PS50076"/>
    </source>
</evidence>
<dbReference type="Pfam" id="PF12572">
    <property type="entry name" value="DUF3752"/>
    <property type="match status" value="1"/>
</dbReference>
<feature type="compositionally biased region" description="Acidic residues" evidence="1">
    <location>
        <begin position="285"/>
        <end position="294"/>
    </location>
</feature>
<gene>
    <name evidence="3" type="ORF">VaNZ11_002769</name>
</gene>
<evidence type="ECO:0000313" key="3">
    <source>
        <dbReference type="EMBL" id="GLI60597.1"/>
    </source>
</evidence>
<feature type="region of interest" description="Disordered" evidence="1">
    <location>
        <begin position="180"/>
        <end position="207"/>
    </location>
</feature>
<organism evidence="3 4">
    <name type="scientific">Volvox africanus</name>
    <dbReference type="NCBI Taxonomy" id="51714"/>
    <lineage>
        <taxon>Eukaryota</taxon>
        <taxon>Viridiplantae</taxon>
        <taxon>Chlorophyta</taxon>
        <taxon>core chlorophytes</taxon>
        <taxon>Chlorophyceae</taxon>
        <taxon>CS clade</taxon>
        <taxon>Chlamydomonadales</taxon>
        <taxon>Volvocaceae</taxon>
        <taxon>Volvox</taxon>
    </lineage>
</organism>
<accession>A0ABQ5RSQ1</accession>
<feature type="compositionally biased region" description="Basic residues" evidence="1">
    <location>
        <begin position="13"/>
        <end position="27"/>
    </location>
</feature>
<protein>
    <recommendedName>
        <fullName evidence="2">J domain-containing protein</fullName>
    </recommendedName>
</protein>
<dbReference type="SMART" id="SM00271">
    <property type="entry name" value="DnaJ"/>
    <property type="match status" value="1"/>
</dbReference>
<feature type="region of interest" description="Disordered" evidence="1">
    <location>
        <begin position="273"/>
        <end position="303"/>
    </location>
</feature>
<dbReference type="Pfam" id="PF00226">
    <property type="entry name" value="DnaJ"/>
    <property type="match status" value="1"/>
</dbReference>
<feature type="compositionally biased region" description="Basic and acidic residues" evidence="1">
    <location>
        <begin position="1"/>
        <end position="12"/>
    </location>
</feature>
<dbReference type="PANTHER" id="PTHR47422">
    <property type="entry name" value="DNAJ HEAT SHOCK N-TERMINAL DOMAIN-CONTAINING PROTEIN"/>
    <property type="match status" value="1"/>
</dbReference>
<feature type="region of interest" description="Disordered" evidence="1">
    <location>
        <begin position="1"/>
        <end position="49"/>
    </location>
</feature>
<dbReference type="InterPro" id="IPR036869">
    <property type="entry name" value="J_dom_sf"/>
</dbReference>
<dbReference type="EMBL" id="BSDZ01000008">
    <property type="protein sequence ID" value="GLI60597.1"/>
    <property type="molecule type" value="Genomic_DNA"/>
</dbReference>
<dbReference type="InterPro" id="IPR001623">
    <property type="entry name" value="DnaJ_domain"/>
</dbReference>
<dbReference type="Proteomes" id="UP001165090">
    <property type="component" value="Unassembled WGS sequence"/>
</dbReference>
<feature type="compositionally biased region" description="Low complexity" evidence="1">
    <location>
        <begin position="273"/>
        <end position="284"/>
    </location>
</feature>
<proteinExistence type="predicted"/>
<dbReference type="PANTHER" id="PTHR47422:SF1">
    <property type="entry name" value="DNAJ HEAT SHOCK N-TERMINAL DOMAIN-CONTAINING PROTEIN"/>
    <property type="match status" value="1"/>
</dbReference>
<evidence type="ECO:0000256" key="1">
    <source>
        <dbReference type="SAM" id="MobiDB-lite"/>
    </source>
</evidence>
<sequence length="661" mass="70411">MGRNKGKNEKEKRKSKKVKKHKKHSRRSSSDSSDSDGNPEGAEQQLARERTAVSKLRDILSYYPAVRKELREMLWRVDQGEAANISSVPDSDLKASLAQLLELLRLRRNDKGIYGLINRGEKILPIVGFVFDEPPRPRPQPAQASMGAPKHVGVLAETDGGGSTFPGKCEIAHDVGRSYHTSPVRSVGPVRPESTIPATTTALDEDTGILAREQSVEDASQPGMSVARVKEDEFQERDAAASPAAAAVPVVPRRVAGPAMPPRELLEAAAAAAEALQATGPPQSDDSDGDDDDGLLVGPPPPELVEELEAAPQDEREAEVVRIMKVLRDHNAAAAGPKPQVQLTAGTDAHGTTVDAYSVLGVSPSASAGDVKKRYMRLSLLIHPDKCSHPLAHEAFQAVAASAKVLQDSVTRSALDERRADAELRRRAAAAAAAQERERAWRVARGEEAPVSAGPVGPSGPQRETWMTELPPEMVAQPGPAGLSHTSVRAFSQRGKTGRGDTSGWTDNPEQRKAREAQALLTAASQAYVQALSASGDGGGVGASSSATMAAAAMDSFNSVSRKKSLMEVHLELQEKAKEEARAAKKAAKKQKTGDGAAKVGERGTGGVTEGAGNQDWPWRPFDRERDLEIKPRAKTGTDIFKNAANLGSKFSGGGSQRHFL</sequence>
<dbReference type="CDD" id="cd06257">
    <property type="entry name" value="DnaJ"/>
    <property type="match status" value="1"/>
</dbReference>
<evidence type="ECO:0000313" key="4">
    <source>
        <dbReference type="Proteomes" id="UP001165090"/>
    </source>
</evidence>
<reference evidence="3 4" key="1">
    <citation type="journal article" date="2023" name="IScience">
        <title>Expanded male sex-determining region conserved during the evolution of homothallism in the green alga Volvox.</title>
        <authorList>
            <person name="Yamamoto K."/>
            <person name="Matsuzaki R."/>
            <person name="Mahakham W."/>
            <person name="Heman W."/>
            <person name="Sekimoto H."/>
            <person name="Kawachi M."/>
            <person name="Minakuchi Y."/>
            <person name="Toyoda A."/>
            <person name="Nozaki H."/>
        </authorList>
    </citation>
    <scope>NUCLEOTIDE SEQUENCE [LARGE SCALE GENOMIC DNA]</scope>
    <source>
        <strain evidence="3 4">NIES-4468</strain>
    </source>
</reference>
<comment type="caution">
    <text evidence="3">The sequence shown here is derived from an EMBL/GenBank/DDBJ whole genome shotgun (WGS) entry which is preliminary data.</text>
</comment>
<dbReference type="InterPro" id="IPR022226">
    <property type="entry name" value="DUF3752"/>
</dbReference>
<dbReference type="PROSITE" id="PS50076">
    <property type="entry name" value="DNAJ_2"/>
    <property type="match status" value="1"/>
</dbReference>
<feature type="region of interest" description="Disordered" evidence="1">
    <location>
        <begin position="582"/>
        <end position="622"/>
    </location>
</feature>
<feature type="domain" description="J" evidence="2">
    <location>
        <begin position="355"/>
        <end position="419"/>
    </location>
</feature>
<name>A0ABQ5RSQ1_9CHLO</name>
<dbReference type="SUPFAM" id="SSF46565">
    <property type="entry name" value="Chaperone J-domain"/>
    <property type="match status" value="1"/>
</dbReference>
<keyword evidence="4" id="KW-1185">Reference proteome</keyword>
<dbReference type="Gene3D" id="1.10.287.110">
    <property type="entry name" value="DnaJ domain"/>
    <property type="match status" value="1"/>
</dbReference>
<dbReference type="PRINTS" id="PR00625">
    <property type="entry name" value="JDOMAIN"/>
</dbReference>